<dbReference type="SUPFAM" id="SSF51905">
    <property type="entry name" value="FAD/NAD(P)-binding domain"/>
    <property type="match status" value="1"/>
</dbReference>
<dbReference type="PANTHER" id="PTHR43429">
    <property type="entry name" value="PYRIDINE NUCLEOTIDE-DISULFIDE OXIDOREDUCTASE DOMAIN-CONTAINING"/>
    <property type="match status" value="1"/>
</dbReference>
<evidence type="ECO:0000256" key="1">
    <source>
        <dbReference type="ARBA" id="ARBA00001974"/>
    </source>
</evidence>
<keyword evidence="3" id="KW-0963">Cytoplasm</keyword>
<reference evidence="9" key="1">
    <citation type="submission" date="2023-06" db="EMBL/GenBank/DDBJ databases">
        <authorList>
            <person name="Delattre M."/>
        </authorList>
    </citation>
    <scope>NUCLEOTIDE SEQUENCE</scope>
    <source>
        <strain evidence="9">AF72</strain>
    </source>
</reference>
<evidence type="ECO:0000313" key="9">
    <source>
        <dbReference type="EMBL" id="CAJ0577980.1"/>
    </source>
</evidence>
<evidence type="ECO:0000256" key="3">
    <source>
        <dbReference type="ARBA" id="ARBA00022490"/>
    </source>
</evidence>
<dbReference type="Pfam" id="PF00227">
    <property type="entry name" value="Proteasome"/>
    <property type="match status" value="1"/>
</dbReference>
<dbReference type="AlphaFoldDB" id="A0AA36CZ23"/>
<dbReference type="EMBL" id="CATQJA010002652">
    <property type="protein sequence ID" value="CAJ0577980.1"/>
    <property type="molecule type" value="Genomic_DNA"/>
</dbReference>
<keyword evidence="4" id="KW-0285">Flavoprotein</keyword>
<feature type="non-terminal residue" evidence="9">
    <location>
        <position position="639"/>
    </location>
</feature>
<dbReference type="InterPro" id="IPR023753">
    <property type="entry name" value="FAD/NAD-binding_dom"/>
</dbReference>
<dbReference type="SUPFAM" id="SSF56235">
    <property type="entry name" value="N-terminal nucleophile aminohydrolases (Ntn hydrolases)"/>
    <property type="match status" value="1"/>
</dbReference>
<dbReference type="InterPro" id="IPR029055">
    <property type="entry name" value="Ntn_hydrolases_N"/>
</dbReference>
<gene>
    <name evidence="9" type="ORF">MSPICULIGERA_LOCUS16244</name>
</gene>
<dbReference type="CDD" id="cd03758">
    <property type="entry name" value="proteasome_beta_type_2"/>
    <property type="match status" value="1"/>
</dbReference>
<proteinExistence type="predicted"/>
<keyword evidence="6" id="KW-0647">Proteasome</keyword>
<dbReference type="InterPro" id="IPR036188">
    <property type="entry name" value="FAD/NAD-bd_sf"/>
</dbReference>
<evidence type="ECO:0000256" key="2">
    <source>
        <dbReference type="ARBA" id="ARBA00004123"/>
    </source>
</evidence>
<evidence type="ECO:0000256" key="4">
    <source>
        <dbReference type="ARBA" id="ARBA00022630"/>
    </source>
</evidence>
<dbReference type="Gene3D" id="3.60.20.10">
    <property type="entry name" value="Glutamine Phosphoribosylpyrophosphate, subunit 1, domain 1"/>
    <property type="match status" value="1"/>
</dbReference>
<accession>A0AA36CZ23</accession>
<organism evidence="9 10">
    <name type="scientific">Mesorhabditis spiculigera</name>
    <dbReference type="NCBI Taxonomy" id="96644"/>
    <lineage>
        <taxon>Eukaryota</taxon>
        <taxon>Metazoa</taxon>
        <taxon>Ecdysozoa</taxon>
        <taxon>Nematoda</taxon>
        <taxon>Chromadorea</taxon>
        <taxon>Rhabditida</taxon>
        <taxon>Rhabditina</taxon>
        <taxon>Rhabditomorpha</taxon>
        <taxon>Rhabditoidea</taxon>
        <taxon>Rhabditidae</taxon>
        <taxon>Mesorhabditinae</taxon>
        <taxon>Mesorhabditis</taxon>
    </lineage>
</organism>
<dbReference type="GO" id="GO:0005839">
    <property type="term" value="C:proteasome core complex"/>
    <property type="evidence" value="ECO:0007669"/>
    <property type="project" value="InterPro"/>
</dbReference>
<dbReference type="InterPro" id="IPR035206">
    <property type="entry name" value="Proteasome_beta2"/>
</dbReference>
<dbReference type="Gene3D" id="3.50.50.60">
    <property type="entry name" value="FAD/NAD(P)-binding domain"/>
    <property type="match status" value="3"/>
</dbReference>
<evidence type="ECO:0000259" key="8">
    <source>
        <dbReference type="Pfam" id="PF07992"/>
    </source>
</evidence>
<name>A0AA36CZ23_9BILA</name>
<dbReference type="InterPro" id="IPR050260">
    <property type="entry name" value="FAD-bd_OxRdtase"/>
</dbReference>
<dbReference type="Pfam" id="PF07992">
    <property type="entry name" value="Pyr_redox_2"/>
    <property type="match status" value="2"/>
</dbReference>
<dbReference type="PANTHER" id="PTHR43429:SF2">
    <property type="entry name" value="PYRIDINE NUCLEOTIDE-DISULFIDE OXIDOREDUCTASE DOMAIN-CONTAINING PROTEIN 1"/>
    <property type="match status" value="1"/>
</dbReference>
<dbReference type="GO" id="GO:0016491">
    <property type="term" value="F:oxidoreductase activity"/>
    <property type="evidence" value="ECO:0007669"/>
    <property type="project" value="InterPro"/>
</dbReference>
<evidence type="ECO:0000256" key="6">
    <source>
        <dbReference type="ARBA" id="ARBA00022942"/>
    </source>
</evidence>
<comment type="cofactor">
    <cofactor evidence="1">
        <name>FAD</name>
        <dbReference type="ChEBI" id="CHEBI:57692"/>
    </cofactor>
</comment>
<keyword evidence="5" id="KW-0274">FAD</keyword>
<feature type="region of interest" description="Disordered" evidence="7">
    <location>
        <begin position="372"/>
        <end position="403"/>
    </location>
</feature>
<protein>
    <recommendedName>
        <fullName evidence="8">FAD/NAD(P)-binding domain-containing protein</fullName>
    </recommendedName>
</protein>
<comment type="caution">
    <text evidence="9">The sequence shown here is derived from an EMBL/GenBank/DDBJ whole genome shotgun (WGS) entry which is preliminary data.</text>
</comment>
<dbReference type="Proteomes" id="UP001177023">
    <property type="component" value="Unassembled WGS sequence"/>
</dbReference>
<evidence type="ECO:0000256" key="5">
    <source>
        <dbReference type="ARBA" id="ARBA00022827"/>
    </source>
</evidence>
<dbReference type="GO" id="GO:0005634">
    <property type="term" value="C:nucleus"/>
    <property type="evidence" value="ECO:0007669"/>
    <property type="project" value="UniProtKB-SubCell"/>
</dbReference>
<keyword evidence="10" id="KW-1185">Reference proteome</keyword>
<sequence length="639" mass="70586">MAGMHFLAGICTKDYVVLACDKASFAYGAVVVDNDSDKEFRIGTKSTMMCIGEDGDVDQFGDWTLRNMRLYSLRNGYELSPRPAFHWIRKSIADSLRSRDHYTVDVLIGGYDDSEKRALLGSIDYLGNGVMGQPYLFRGFPGRFSYAIMDREYRADMNTEAGVALLKKCLQEAKKRFVANLSGYHLVLIDKDGYKKLDDVTMRYVVVGGGVAGVSCVRALRQYLDDEHEVGQFTELFDVKEVGLSFVGERISVVEGAVIAWSYENKDLELSDGSHVPFDYLVIATGARPKNPYPEVGRLLTIRDTETARQLEQRLAGAKRVAVVGNGGIATEIIFELRDVDITWCIRDAHISAAYFDAETAAFLYGRAEKGREAGDKNDEPVRRPKFCDSEAGPSTSSSAPGCALGPDWSTVVQLKGAAAGHNIRVVPSVEVTAVEEKPDSLVLRLSNGEAIEVDMAIWATGVTPNSELWGHPGLKLAEDGGILVDETMATSLPGIWACGDVCTAGWVPSRHWSQIRTWTQARQMGDCAGQSCSGATDLGGFCFELFAHCTTFYGYKIVLLGDFQAKNQPPGWYINERIITDGQLVRCVMHDHRMQGAVLIGETELEEVFENLILNQTDMEDIEDDFLEPAIDLEDYFD</sequence>
<evidence type="ECO:0000256" key="7">
    <source>
        <dbReference type="SAM" id="MobiDB-lite"/>
    </source>
</evidence>
<dbReference type="InterPro" id="IPR001353">
    <property type="entry name" value="Proteasome_sua/b"/>
</dbReference>
<dbReference type="GO" id="GO:0010498">
    <property type="term" value="P:proteasomal protein catabolic process"/>
    <property type="evidence" value="ECO:0007669"/>
    <property type="project" value="InterPro"/>
</dbReference>
<feature type="domain" description="FAD/NAD(P)-binding" evidence="8">
    <location>
        <begin position="416"/>
        <end position="526"/>
    </location>
</feature>
<comment type="subcellular location">
    <subcellularLocation>
        <location evidence="2">Nucleus</location>
    </subcellularLocation>
</comment>
<feature type="compositionally biased region" description="Basic and acidic residues" evidence="7">
    <location>
        <begin position="372"/>
        <end position="389"/>
    </location>
</feature>
<feature type="domain" description="FAD/NAD(P)-binding" evidence="8">
    <location>
        <begin position="203"/>
        <end position="366"/>
    </location>
</feature>
<evidence type="ECO:0000313" key="10">
    <source>
        <dbReference type="Proteomes" id="UP001177023"/>
    </source>
</evidence>
<dbReference type="PRINTS" id="PR00368">
    <property type="entry name" value="FADPNR"/>
</dbReference>